<dbReference type="Gene3D" id="3.40.30.10">
    <property type="entry name" value="Glutaredoxin"/>
    <property type="match status" value="1"/>
</dbReference>
<organism evidence="2 3">
    <name type="scientific">Vandammella animalimorsus</name>
    <dbReference type="NCBI Taxonomy" id="2029117"/>
    <lineage>
        <taxon>Bacteria</taxon>
        <taxon>Pseudomonadati</taxon>
        <taxon>Pseudomonadota</taxon>
        <taxon>Betaproteobacteria</taxon>
        <taxon>Burkholderiales</taxon>
        <taxon>Comamonadaceae</taxon>
        <taxon>Vandammella</taxon>
    </lineage>
</organism>
<evidence type="ECO:0000313" key="3">
    <source>
        <dbReference type="Proteomes" id="UP000218054"/>
    </source>
</evidence>
<proteinExistence type="predicted"/>
<dbReference type="InterPro" id="IPR036249">
    <property type="entry name" value="Thioredoxin-like_sf"/>
</dbReference>
<reference evidence="2 3" key="1">
    <citation type="submission" date="2017-08" db="EMBL/GenBank/DDBJ databases">
        <title>WGS of Clinical strains of the CDC Group NO-1 linked to zoonotic infections in humans.</title>
        <authorList>
            <person name="Bernier A.-M."/>
            <person name="Bernard K."/>
        </authorList>
    </citation>
    <scope>NUCLEOTIDE SEQUENCE [LARGE SCALE GENOMIC DNA]</scope>
    <source>
        <strain evidence="2 3">NML00-0135</strain>
    </source>
</reference>
<dbReference type="Proteomes" id="UP000218054">
    <property type="component" value="Unassembled WGS sequence"/>
</dbReference>
<protein>
    <recommendedName>
        <fullName evidence="1">Thioredoxin domain-containing protein</fullName>
    </recommendedName>
</protein>
<dbReference type="AlphaFoldDB" id="A0A2A2AL70"/>
<dbReference type="EMBL" id="NSJB01000001">
    <property type="protein sequence ID" value="PAT38471.1"/>
    <property type="molecule type" value="Genomic_DNA"/>
</dbReference>
<dbReference type="InterPro" id="IPR013766">
    <property type="entry name" value="Thioredoxin_domain"/>
</dbReference>
<sequence length="158" mass="16596">MASATSWCPTVANEPDVDGAAAAAPLRLIGLCAAWCGVCREFESVFERLRSSHPQVQLAWLDVEEPATSDALGALDIDTFPTIALGRGQQLLFWGSIVPQAAVLSRLLQEGAALGAQPTRPSSPQPLEQQAWRALQAMLGDAPGNEPGKAPGNEPGKV</sequence>
<evidence type="ECO:0000313" key="2">
    <source>
        <dbReference type="EMBL" id="PAT38471.1"/>
    </source>
</evidence>
<keyword evidence="3" id="KW-1185">Reference proteome</keyword>
<dbReference type="SUPFAM" id="SSF52833">
    <property type="entry name" value="Thioredoxin-like"/>
    <property type="match status" value="1"/>
</dbReference>
<dbReference type="CDD" id="cd02947">
    <property type="entry name" value="TRX_family"/>
    <property type="match status" value="1"/>
</dbReference>
<evidence type="ECO:0000259" key="1">
    <source>
        <dbReference type="Pfam" id="PF00085"/>
    </source>
</evidence>
<accession>A0A2A2AL70</accession>
<comment type="caution">
    <text evidence="2">The sequence shown here is derived from an EMBL/GenBank/DDBJ whole genome shotgun (WGS) entry which is preliminary data.</text>
</comment>
<feature type="domain" description="Thioredoxin" evidence="1">
    <location>
        <begin position="26"/>
        <end position="90"/>
    </location>
</feature>
<dbReference type="Pfam" id="PF00085">
    <property type="entry name" value="Thioredoxin"/>
    <property type="match status" value="1"/>
</dbReference>
<name>A0A2A2AL70_9BURK</name>
<gene>
    <name evidence="2" type="ORF">CK625_03010</name>
</gene>